<reference evidence="5 6" key="1">
    <citation type="submission" date="2018-08" db="EMBL/GenBank/DDBJ databases">
        <title>Fibrisoma montanum sp. nov., isolated from Danxia mountain soil.</title>
        <authorList>
            <person name="Huang Y."/>
        </authorList>
    </citation>
    <scope>NUCLEOTIDE SEQUENCE [LARGE SCALE GENOMIC DNA]</scope>
    <source>
        <strain evidence="5 6">HYT19</strain>
    </source>
</reference>
<dbReference type="EMBL" id="QXED01000001">
    <property type="protein sequence ID" value="RIV27819.1"/>
    <property type="molecule type" value="Genomic_DNA"/>
</dbReference>
<keyword evidence="3" id="KW-0804">Transcription</keyword>
<evidence type="ECO:0000313" key="6">
    <source>
        <dbReference type="Proteomes" id="UP000283523"/>
    </source>
</evidence>
<dbReference type="Gene3D" id="1.10.10.10">
    <property type="entry name" value="Winged helix-like DNA-binding domain superfamily/Winged helix DNA-binding domain"/>
    <property type="match status" value="1"/>
</dbReference>
<dbReference type="PROSITE" id="PS51118">
    <property type="entry name" value="HTH_HXLR"/>
    <property type="match status" value="1"/>
</dbReference>
<dbReference type="GO" id="GO:0003677">
    <property type="term" value="F:DNA binding"/>
    <property type="evidence" value="ECO:0007669"/>
    <property type="project" value="UniProtKB-KW"/>
</dbReference>
<dbReference type="InterPro" id="IPR002577">
    <property type="entry name" value="HTH_HxlR"/>
</dbReference>
<keyword evidence="1" id="KW-0805">Transcription regulation</keyword>
<dbReference type="InterPro" id="IPR036388">
    <property type="entry name" value="WH-like_DNA-bd_sf"/>
</dbReference>
<accession>A0A418MK92</accession>
<feature type="domain" description="HTH hxlR-type" evidence="4">
    <location>
        <begin position="10"/>
        <end position="114"/>
    </location>
</feature>
<evidence type="ECO:0000256" key="2">
    <source>
        <dbReference type="ARBA" id="ARBA00023125"/>
    </source>
</evidence>
<dbReference type="InterPro" id="IPR036390">
    <property type="entry name" value="WH_DNA-bd_sf"/>
</dbReference>
<evidence type="ECO:0000259" key="4">
    <source>
        <dbReference type="PROSITE" id="PS51118"/>
    </source>
</evidence>
<sequence>MPELDRPAECARHLMPAMDTLELLGGKWKLLIVLGLLYGGKTRFKQLQKSIPGITGKVLSNDLKDLEQNGIITRTVYDTSPITVEYELTPYGRTLEKLILEIREWGMIHRQRILSE</sequence>
<dbReference type="PANTHER" id="PTHR33204">
    <property type="entry name" value="TRANSCRIPTIONAL REGULATOR, MARR FAMILY"/>
    <property type="match status" value="1"/>
</dbReference>
<dbReference type="SUPFAM" id="SSF46785">
    <property type="entry name" value="Winged helix' DNA-binding domain"/>
    <property type="match status" value="1"/>
</dbReference>
<evidence type="ECO:0000256" key="3">
    <source>
        <dbReference type="ARBA" id="ARBA00023163"/>
    </source>
</evidence>
<organism evidence="5 6">
    <name type="scientific">Fibrisoma montanum</name>
    <dbReference type="NCBI Taxonomy" id="2305895"/>
    <lineage>
        <taxon>Bacteria</taxon>
        <taxon>Pseudomonadati</taxon>
        <taxon>Bacteroidota</taxon>
        <taxon>Cytophagia</taxon>
        <taxon>Cytophagales</taxon>
        <taxon>Spirosomataceae</taxon>
        <taxon>Fibrisoma</taxon>
    </lineage>
</organism>
<evidence type="ECO:0000313" key="5">
    <source>
        <dbReference type="EMBL" id="RIV27819.1"/>
    </source>
</evidence>
<keyword evidence="6" id="KW-1185">Reference proteome</keyword>
<dbReference type="Proteomes" id="UP000283523">
    <property type="component" value="Unassembled WGS sequence"/>
</dbReference>
<evidence type="ECO:0000256" key="1">
    <source>
        <dbReference type="ARBA" id="ARBA00023015"/>
    </source>
</evidence>
<gene>
    <name evidence="5" type="ORF">DYU11_00690</name>
</gene>
<dbReference type="Pfam" id="PF01638">
    <property type="entry name" value="HxlR"/>
    <property type="match status" value="1"/>
</dbReference>
<keyword evidence="2" id="KW-0238">DNA-binding</keyword>
<comment type="caution">
    <text evidence="5">The sequence shown here is derived from an EMBL/GenBank/DDBJ whole genome shotgun (WGS) entry which is preliminary data.</text>
</comment>
<name>A0A418MK92_9BACT</name>
<dbReference type="AlphaFoldDB" id="A0A418MK92"/>
<protein>
    <submittedName>
        <fullName evidence="5">Transcriptional regulator</fullName>
    </submittedName>
</protein>
<dbReference type="OrthoDB" id="769662at2"/>
<proteinExistence type="predicted"/>